<sequence length="86" mass="10172">QHLCYVCHEQFLSGNDLQQHLRQKCYPSIIREQIEQLTQHIQDEKQQQQLYNGKPLDYDDTLIGVHAQNEPPNEIEIISDDDIEQN</sequence>
<dbReference type="EMBL" id="CAJNRE010017868">
    <property type="protein sequence ID" value="CAF2157868.1"/>
    <property type="molecule type" value="Genomic_DNA"/>
</dbReference>
<reference evidence="1" key="1">
    <citation type="submission" date="2021-02" db="EMBL/GenBank/DDBJ databases">
        <authorList>
            <person name="Nowell W R."/>
        </authorList>
    </citation>
    <scope>NUCLEOTIDE SEQUENCE</scope>
</reference>
<protein>
    <submittedName>
        <fullName evidence="1">Uncharacterized protein</fullName>
    </submittedName>
</protein>
<dbReference type="EMBL" id="CAJOBI010068518">
    <property type="protein sequence ID" value="CAF4447076.1"/>
    <property type="molecule type" value="Genomic_DNA"/>
</dbReference>
<evidence type="ECO:0000313" key="1">
    <source>
        <dbReference type="EMBL" id="CAF2157868.1"/>
    </source>
</evidence>
<dbReference type="Proteomes" id="UP000676336">
    <property type="component" value="Unassembled WGS sequence"/>
</dbReference>
<name>A0A816YBB7_9BILA</name>
<gene>
    <name evidence="1" type="ORF">MBJ925_LOCUS32622</name>
    <name evidence="2" type="ORF">SMN809_LOCUS32532</name>
</gene>
<feature type="non-terminal residue" evidence="1">
    <location>
        <position position="1"/>
    </location>
</feature>
<comment type="caution">
    <text evidence="1">The sequence shown here is derived from an EMBL/GenBank/DDBJ whole genome shotgun (WGS) entry which is preliminary data.</text>
</comment>
<accession>A0A816YBB7</accession>
<proteinExistence type="predicted"/>
<feature type="non-terminal residue" evidence="1">
    <location>
        <position position="86"/>
    </location>
</feature>
<evidence type="ECO:0000313" key="2">
    <source>
        <dbReference type="EMBL" id="CAF4447076.1"/>
    </source>
</evidence>
<organism evidence="1 3">
    <name type="scientific">Rotaria magnacalcarata</name>
    <dbReference type="NCBI Taxonomy" id="392030"/>
    <lineage>
        <taxon>Eukaryota</taxon>
        <taxon>Metazoa</taxon>
        <taxon>Spiralia</taxon>
        <taxon>Gnathifera</taxon>
        <taxon>Rotifera</taxon>
        <taxon>Eurotatoria</taxon>
        <taxon>Bdelloidea</taxon>
        <taxon>Philodinida</taxon>
        <taxon>Philodinidae</taxon>
        <taxon>Rotaria</taxon>
    </lineage>
</organism>
<evidence type="ECO:0000313" key="3">
    <source>
        <dbReference type="Proteomes" id="UP000663824"/>
    </source>
</evidence>
<dbReference type="Proteomes" id="UP000663824">
    <property type="component" value="Unassembled WGS sequence"/>
</dbReference>
<dbReference type="AlphaFoldDB" id="A0A816YBB7"/>